<feature type="domain" description="D-isomer specific 2-hydroxyacid dehydrogenase catalytic" evidence="5">
    <location>
        <begin position="17"/>
        <end position="317"/>
    </location>
</feature>
<dbReference type="Proteomes" id="UP000501830">
    <property type="component" value="Chromosome"/>
</dbReference>
<evidence type="ECO:0000256" key="2">
    <source>
        <dbReference type="ARBA" id="ARBA00023002"/>
    </source>
</evidence>
<dbReference type="InterPro" id="IPR006139">
    <property type="entry name" value="D-isomer_2_OHA_DH_cat_dom"/>
</dbReference>
<evidence type="ECO:0000256" key="1">
    <source>
        <dbReference type="ARBA" id="ARBA00005854"/>
    </source>
</evidence>
<dbReference type="FunFam" id="3.40.50.720:FF:000203">
    <property type="entry name" value="D-3-phosphoglycerate dehydrogenase (SerA)"/>
    <property type="match status" value="1"/>
</dbReference>
<keyword evidence="2 4" id="KW-0560">Oxidoreductase</keyword>
<dbReference type="InterPro" id="IPR036291">
    <property type="entry name" value="NAD(P)-bd_dom_sf"/>
</dbReference>
<dbReference type="PROSITE" id="PS00671">
    <property type="entry name" value="D_2_HYDROXYACID_DH_3"/>
    <property type="match status" value="1"/>
</dbReference>
<dbReference type="RefSeq" id="WP_166063420.1">
    <property type="nucleotide sequence ID" value="NZ_CP049889.1"/>
</dbReference>
<sequence>MIIKLLEPLRVPKDMIEELAQPIKDMGHEFVYYEEKTTDTNELIKRSEDADIVMIANNPYPAEVIEASENLKFINIAFTGVDHVNAEAANKKDIKIANAAGYSNQSVPELAIGLTLDVYRGISSGNTEVRSKDFSGPFQGREIKGKTVGIVGTGQLGTRTAELFKAFGANLIGYNRSENEEAKALGMTYHDLETVMSESDIISVHLPLTEDTRGIISKEMLSKMKESAIIINTARGPVIDSDALADALNADEISGAGLDVFDMEPPIPADYPLLAAKNTVLTPHVGFLTDESMVLRAEIVFENTLAYLKGKPQNLVN</sequence>
<dbReference type="SUPFAM" id="SSF51735">
    <property type="entry name" value="NAD(P)-binding Rossmann-fold domains"/>
    <property type="match status" value="1"/>
</dbReference>
<evidence type="ECO:0000256" key="4">
    <source>
        <dbReference type="RuleBase" id="RU003719"/>
    </source>
</evidence>
<protein>
    <submittedName>
        <fullName evidence="7">Hydroxyacid dehydrogenase</fullName>
    </submittedName>
</protein>
<organism evidence="7 8">
    <name type="scientific">Jeotgalibaca porci</name>
    <dbReference type="NCBI Taxonomy" id="1868793"/>
    <lineage>
        <taxon>Bacteria</taxon>
        <taxon>Bacillati</taxon>
        <taxon>Bacillota</taxon>
        <taxon>Bacilli</taxon>
        <taxon>Lactobacillales</taxon>
        <taxon>Carnobacteriaceae</taxon>
        <taxon>Jeotgalibaca</taxon>
    </lineage>
</organism>
<dbReference type="InterPro" id="IPR050418">
    <property type="entry name" value="D-iso_2-hydroxyacid_DH_PdxB"/>
</dbReference>
<dbReference type="GO" id="GO:0051287">
    <property type="term" value="F:NAD binding"/>
    <property type="evidence" value="ECO:0007669"/>
    <property type="project" value="InterPro"/>
</dbReference>
<accession>A0A6G7WJM4</accession>
<gene>
    <name evidence="7" type="ORF">G7058_10180</name>
</gene>
<dbReference type="PANTHER" id="PTHR43761">
    <property type="entry name" value="D-ISOMER SPECIFIC 2-HYDROXYACID DEHYDROGENASE FAMILY PROTEIN (AFU_ORTHOLOGUE AFUA_1G13630)"/>
    <property type="match status" value="1"/>
</dbReference>
<comment type="similarity">
    <text evidence="1 4">Belongs to the D-isomer specific 2-hydroxyacid dehydrogenase family.</text>
</comment>
<dbReference type="GO" id="GO:0016616">
    <property type="term" value="F:oxidoreductase activity, acting on the CH-OH group of donors, NAD or NADP as acceptor"/>
    <property type="evidence" value="ECO:0007669"/>
    <property type="project" value="InterPro"/>
</dbReference>
<dbReference type="InterPro" id="IPR029753">
    <property type="entry name" value="D-isomer_DH_CS"/>
</dbReference>
<dbReference type="Pfam" id="PF02826">
    <property type="entry name" value="2-Hacid_dh_C"/>
    <property type="match status" value="1"/>
</dbReference>
<dbReference type="Gene3D" id="3.40.50.720">
    <property type="entry name" value="NAD(P)-binding Rossmann-like Domain"/>
    <property type="match status" value="2"/>
</dbReference>
<feature type="domain" description="D-isomer specific 2-hydroxyacid dehydrogenase NAD-binding" evidence="6">
    <location>
        <begin position="112"/>
        <end position="286"/>
    </location>
</feature>
<dbReference type="EMBL" id="CP049889">
    <property type="protein sequence ID" value="QIK52381.1"/>
    <property type="molecule type" value="Genomic_DNA"/>
</dbReference>
<dbReference type="GeneID" id="94553652"/>
<dbReference type="AlphaFoldDB" id="A0A6G7WJM4"/>
<evidence type="ECO:0000259" key="5">
    <source>
        <dbReference type="Pfam" id="PF00389"/>
    </source>
</evidence>
<evidence type="ECO:0000259" key="6">
    <source>
        <dbReference type="Pfam" id="PF02826"/>
    </source>
</evidence>
<evidence type="ECO:0000313" key="7">
    <source>
        <dbReference type="EMBL" id="QIK52381.1"/>
    </source>
</evidence>
<dbReference type="SUPFAM" id="SSF52283">
    <property type="entry name" value="Formate/glycerate dehydrogenase catalytic domain-like"/>
    <property type="match status" value="1"/>
</dbReference>
<dbReference type="Pfam" id="PF00389">
    <property type="entry name" value="2-Hacid_dh"/>
    <property type="match status" value="1"/>
</dbReference>
<dbReference type="KEGG" id="jpo:G7058_10180"/>
<reference evidence="7 8" key="1">
    <citation type="journal article" date="2017" name="Int. J. Syst. Evol. Microbiol.">
        <title>Jeotgalibaca porci sp. nov. and Jeotgalibaca arthritidis sp. nov., isolated from pigs, and emended description of the genus Jeotgalibaca.</title>
        <authorList>
            <person name="Zamora L."/>
            <person name="Perez-Sancho M."/>
            <person name="Dominguez L."/>
            <person name="Fernandez-Garayzabal J.F."/>
            <person name="Vela A.I."/>
        </authorList>
    </citation>
    <scope>NUCLEOTIDE SEQUENCE [LARGE SCALE GENOMIC DNA]</scope>
    <source>
        <strain evidence="7 8">CCUG 69148</strain>
    </source>
</reference>
<proteinExistence type="inferred from homology"/>
<evidence type="ECO:0000313" key="8">
    <source>
        <dbReference type="Proteomes" id="UP000501830"/>
    </source>
</evidence>
<keyword evidence="3" id="KW-0520">NAD</keyword>
<dbReference type="InterPro" id="IPR029752">
    <property type="entry name" value="D-isomer_DH_CS1"/>
</dbReference>
<dbReference type="CDD" id="cd12161">
    <property type="entry name" value="GDH_like_1"/>
    <property type="match status" value="1"/>
</dbReference>
<dbReference type="PROSITE" id="PS00065">
    <property type="entry name" value="D_2_HYDROXYACID_DH_1"/>
    <property type="match status" value="1"/>
</dbReference>
<dbReference type="InterPro" id="IPR006140">
    <property type="entry name" value="D-isomer_DH_NAD-bd"/>
</dbReference>
<name>A0A6G7WJM4_9LACT</name>
<evidence type="ECO:0000256" key="3">
    <source>
        <dbReference type="ARBA" id="ARBA00023027"/>
    </source>
</evidence>
<keyword evidence="8" id="KW-1185">Reference proteome</keyword>
<dbReference type="PANTHER" id="PTHR43761:SF1">
    <property type="entry name" value="D-ISOMER SPECIFIC 2-HYDROXYACID DEHYDROGENASE CATALYTIC DOMAIN-CONTAINING PROTEIN-RELATED"/>
    <property type="match status" value="1"/>
</dbReference>